<evidence type="ECO:0000313" key="2">
    <source>
        <dbReference type="Proteomes" id="UP000712600"/>
    </source>
</evidence>
<proteinExistence type="predicted"/>
<gene>
    <name evidence="1" type="ORF">F2Q69_00055726</name>
</gene>
<reference evidence="1" key="1">
    <citation type="submission" date="2019-12" db="EMBL/GenBank/DDBJ databases">
        <title>Genome sequencing and annotation of Brassica cretica.</title>
        <authorList>
            <person name="Studholme D.J."/>
            <person name="Sarris P."/>
        </authorList>
    </citation>
    <scope>NUCLEOTIDE SEQUENCE</scope>
    <source>
        <strain evidence="1">PFS-109/04</strain>
        <tissue evidence="1">Leaf</tissue>
    </source>
</reference>
<organism evidence="1 2">
    <name type="scientific">Brassica cretica</name>
    <name type="common">Mustard</name>
    <dbReference type="NCBI Taxonomy" id="69181"/>
    <lineage>
        <taxon>Eukaryota</taxon>
        <taxon>Viridiplantae</taxon>
        <taxon>Streptophyta</taxon>
        <taxon>Embryophyta</taxon>
        <taxon>Tracheophyta</taxon>
        <taxon>Spermatophyta</taxon>
        <taxon>Magnoliopsida</taxon>
        <taxon>eudicotyledons</taxon>
        <taxon>Gunneridae</taxon>
        <taxon>Pentapetalae</taxon>
        <taxon>rosids</taxon>
        <taxon>malvids</taxon>
        <taxon>Brassicales</taxon>
        <taxon>Brassicaceae</taxon>
        <taxon>Brassiceae</taxon>
        <taxon>Brassica</taxon>
    </lineage>
</organism>
<dbReference type="Proteomes" id="UP000712600">
    <property type="component" value="Unassembled WGS sequence"/>
</dbReference>
<protein>
    <submittedName>
        <fullName evidence="1">Uncharacterized protein</fullName>
    </submittedName>
</protein>
<comment type="caution">
    <text evidence="1">The sequence shown here is derived from an EMBL/GenBank/DDBJ whole genome shotgun (WGS) entry which is preliminary data.</text>
</comment>
<dbReference type="AlphaFoldDB" id="A0A8S9MSW8"/>
<dbReference type="EMBL" id="QGKX02002183">
    <property type="protein sequence ID" value="KAF3486336.1"/>
    <property type="molecule type" value="Genomic_DNA"/>
</dbReference>
<evidence type="ECO:0000313" key="1">
    <source>
        <dbReference type="EMBL" id="KAF3486336.1"/>
    </source>
</evidence>
<name>A0A8S9MSW8_BRACR</name>
<sequence length="61" mass="6656">MVTEHFVTEGNDGGYVQADSTRQATAFGVSPELLTAFAESLGIKTDLQRNQYHESGLIQPE</sequence>
<accession>A0A8S9MSW8</accession>